<gene>
    <name evidence="1" type="ORF">DK849_00775</name>
</gene>
<protein>
    <submittedName>
        <fullName evidence="1">Uncharacterized protein</fullName>
    </submittedName>
</protein>
<name>A0A2Z4LLH4_9BACT</name>
<dbReference type="RefSeq" id="WP_029330032.1">
    <property type="nucleotide sequence ID" value="NZ_CP030103.1"/>
</dbReference>
<organism evidence="1 2">
    <name type="scientific">Metamycoplasma cloacale</name>
    <dbReference type="NCBI Taxonomy" id="92401"/>
    <lineage>
        <taxon>Bacteria</taxon>
        <taxon>Bacillati</taxon>
        <taxon>Mycoplasmatota</taxon>
        <taxon>Mycoplasmoidales</taxon>
        <taxon>Metamycoplasmataceae</taxon>
        <taxon>Metamycoplasma</taxon>
    </lineage>
</organism>
<reference evidence="2" key="1">
    <citation type="submission" date="2018-06" db="EMBL/GenBank/DDBJ databases">
        <title>Complete genome sequences of Mycoplasma anatis, M. anseris and M. cloacale type strains.</title>
        <authorList>
            <person name="Grozner D."/>
            <person name="Forro B."/>
            <person name="Sulyok K.M."/>
            <person name="Marton S."/>
            <person name="Kreizinger Z."/>
            <person name="Banyai K."/>
            <person name="Gyuranecz M."/>
        </authorList>
    </citation>
    <scope>NUCLEOTIDE SEQUENCE [LARGE SCALE GENOMIC DNA]</scope>
    <source>
        <strain evidence="2">NCTC 10199</strain>
    </source>
</reference>
<dbReference type="Proteomes" id="UP000249865">
    <property type="component" value="Chromosome"/>
</dbReference>
<dbReference type="EMBL" id="CP030103">
    <property type="protein sequence ID" value="AWX42619.1"/>
    <property type="molecule type" value="Genomic_DNA"/>
</dbReference>
<proteinExistence type="predicted"/>
<dbReference type="AlphaFoldDB" id="A0A2Z4LLH4"/>
<dbReference type="KEGG" id="mclo:DK849_00775"/>
<accession>A0A2Z4LLH4</accession>
<keyword evidence="2" id="KW-1185">Reference proteome</keyword>
<evidence type="ECO:0000313" key="1">
    <source>
        <dbReference type="EMBL" id="AWX42619.1"/>
    </source>
</evidence>
<evidence type="ECO:0000313" key="2">
    <source>
        <dbReference type="Proteomes" id="UP000249865"/>
    </source>
</evidence>
<sequence>MQLLAFIESNFNQGWSSDAIRMNISGLLQLLLFTNKNVSERRNINSTNGSLSSDNTYASEAYIIKAIKYFLNNKKELTESVVKNSGLETNNSD</sequence>